<evidence type="ECO:0000256" key="4">
    <source>
        <dbReference type="SAM" id="SignalP"/>
    </source>
</evidence>
<evidence type="ECO:0000256" key="3">
    <source>
        <dbReference type="ARBA" id="ARBA00022729"/>
    </source>
</evidence>
<dbReference type="InterPro" id="IPR022353">
    <property type="entry name" value="Insulin_CS"/>
</dbReference>
<protein>
    <recommendedName>
        <fullName evidence="7">Insulin-like domain-containing protein</fullName>
    </recommendedName>
</protein>
<evidence type="ECO:0000313" key="6">
    <source>
        <dbReference type="Proteomes" id="UP001107558"/>
    </source>
</evidence>
<proteinExistence type="inferred from homology"/>
<dbReference type="GO" id="GO:0005576">
    <property type="term" value="C:extracellular region"/>
    <property type="evidence" value="ECO:0007669"/>
    <property type="project" value="UniProtKB-ARBA"/>
</dbReference>
<feature type="signal peptide" evidence="4">
    <location>
        <begin position="1"/>
        <end position="16"/>
    </location>
</feature>
<gene>
    <name evidence="5" type="ORF">PVAND_006285</name>
</gene>
<evidence type="ECO:0000256" key="2">
    <source>
        <dbReference type="ARBA" id="ARBA00022685"/>
    </source>
</evidence>
<dbReference type="SUPFAM" id="SSF56994">
    <property type="entry name" value="Insulin-like"/>
    <property type="match status" value="1"/>
</dbReference>
<name>A0A9J6C2Q9_POLVA</name>
<dbReference type="AlphaFoldDB" id="A0A9J6C2Q9"/>
<evidence type="ECO:0000313" key="5">
    <source>
        <dbReference type="EMBL" id="KAG5676449.1"/>
    </source>
</evidence>
<keyword evidence="6" id="KW-1185">Reference proteome</keyword>
<dbReference type="Proteomes" id="UP001107558">
    <property type="component" value="Chromosome 2"/>
</dbReference>
<accession>A0A9J6C2Q9</accession>
<evidence type="ECO:0008006" key="7">
    <source>
        <dbReference type="Google" id="ProtNLM"/>
    </source>
</evidence>
<comment type="similarity">
    <text evidence="1">Belongs to the insulin family.</text>
</comment>
<dbReference type="InterPro" id="IPR036438">
    <property type="entry name" value="Insulin-like_sf"/>
</dbReference>
<feature type="chain" id="PRO_5039924663" description="Insulin-like domain-containing protein" evidence="4">
    <location>
        <begin position="17"/>
        <end position="134"/>
    </location>
</feature>
<dbReference type="PROSITE" id="PS00262">
    <property type="entry name" value="INSULIN"/>
    <property type="match status" value="1"/>
</dbReference>
<dbReference type="Gene3D" id="1.10.100.10">
    <property type="entry name" value="Insulin-like"/>
    <property type="match status" value="1"/>
</dbReference>
<keyword evidence="2" id="KW-0165">Cleavage on pair of basic residues</keyword>
<dbReference type="EMBL" id="JADBJN010000002">
    <property type="protein sequence ID" value="KAG5676449.1"/>
    <property type="molecule type" value="Genomic_DNA"/>
</dbReference>
<keyword evidence="3 4" id="KW-0732">Signal</keyword>
<comment type="caution">
    <text evidence="5">The sequence shown here is derived from an EMBL/GenBank/DDBJ whole genome shotgun (WGS) entry which is preliminary data.</text>
</comment>
<sequence length="134" mass="15341">MKSLALISLTILGISALSNQNALPDTDISLPENVRVCGYKLNAAIKFFCRPHVKNRILQGVRSGYEKRTPNFLDQLWNVHYLNDDDDYGQNDKAPNALMHYIFDKRNDDDDISITKQCCRRSCSLETFIQFCPP</sequence>
<evidence type="ECO:0000256" key="1">
    <source>
        <dbReference type="ARBA" id="ARBA00009034"/>
    </source>
</evidence>
<organism evidence="5 6">
    <name type="scientific">Polypedilum vanderplanki</name>
    <name type="common">Sleeping chironomid midge</name>
    <dbReference type="NCBI Taxonomy" id="319348"/>
    <lineage>
        <taxon>Eukaryota</taxon>
        <taxon>Metazoa</taxon>
        <taxon>Ecdysozoa</taxon>
        <taxon>Arthropoda</taxon>
        <taxon>Hexapoda</taxon>
        <taxon>Insecta</taxon>
        <taxon>Pterygota</taxon>
        <taxon>Neoptera</taxon>
        <taxon>Endopterygota</taxon>
        <taxon>Diptera</taxon>
        <taxon>Nematocera</taxon>
        <taxon>Chironomoidea</taxon>
        <taxon>Chironomidae</taxon>
        <taxon>Chironominae</taxon>
        <taxon>Polypedilum</taxon>
        <taxon>Polypedilum</taxon>
    </lineage>
</organism>
<reference evidence="5" key="1">
    <citation type="submission" date="2021-03" db="EMBL/GenBank/DDBJ databases">
        <title>Chromosome level genome of the anhydrobiotic midge Polypedilum vanderplanki.</title>
        <authorList>
            <person name="Yoshida Y."/>
            <person name="Kikawada T."/>
            <person name="Gusev O."/>
        </authorList>
    </citation>
    <scope>NUCLEOTIDE SEQUENCE</scope>
    <source>
        <strain evidence="5">NIAS01</strain>
        <tissue evidence="5">Whole body or cell culture</tissue>
    </source>
</reference>